<keyword evidence="4" id="KW-0285">Flavoprotein</keyword>
<accession>A0A0U4CS54</accession>
<gene>
    <name evidence="11" type="ORF">AERYTH_15160</name>
</gene>
<comment type="cofactor">
    <cofactor evidence="1">
        <name>Mg(2+)</name>
        <dbReference type="ChEBI" id="CHEBI:18420"/>
    </cofactor>
</comment>
<keyword evidence="8" id="KW-0460">Magnesium</keyword>
<keyword evidence="5" id="KW-0808">Transferase</keyword>
<evidence type="ECO:0000256" key="5">
    <source>
        <dbReference type="ARBA" id="ARBA00022679"/>
    </source>
</evidence>
<evidence type="ECO:0000256" key="4">
    <source>
        <dbReference type="ARBA" id="ARBA00022630"/>
    </source>
</evidence>
<dbReference type="PANTHER" id="PTHR30040:SF2">
    <property type="entry name" value="FAD:PROTEIN FMN TRANSFERASE"/>
    <property type="match status" value="1"/>
</dbReference>
<evidence type="ECO:0000256" key="3">
    <source>
        <dbReference type="ARBA" id="ARBA00016337"/>
    </source>
</evidence>
<organism evidence="11 12">
    <name type="scientific">Aeromicrobium erythreum</name>
    <dbReference type="NCBI Taxonomy" id="2041"/>
    <lineage>
        <taxon>Bacteria</taxon>
        <taxon>Bacillati</taxon>
        <taxon>Actinomycetota</taxon>
        <taxon>Actinomycetes</taxon>
        <taxon>Propionibacteriales</taxon>
        <taxon>Nocardioidaceae</taxon>
        <taxon>Aeromicrobium</taxon>
    </lineage>
</organism>
<dbReference type="EC" id="2.7.1.180" evidence="2"/>
<dbReference type="SUPFAM" id="SSF143631">
    <property type="entry name" value="ApbE-like"/>
    <property type="match status" value="1"/>
</dbReference>
<dbReference type="InterPro" id="IPR024932">
    <property type="entry name" value="ApbE"/>
</dbReference>
<protein>
    <recommendedName>
        <fullName evidence="3">FAD:protein FMN transferase</fullName>
        <ecNumber evidence="2">2.7.1.180</ecNumber>
    </recommendedName>
    <alternativeName>
        <fullName evidence="9">Flavin transferase</fullName>
    </alternativeName>
</protein>
<dbReference type="KEGG" id="aer:AERYTH_15160"/>
<dbReference type="InterPro" id="IPR003374">
    <property type="entry name" value="ApbE-like_sf"/>
</dbReference>
<keyword evidence="7" id="KW-0274">FAD</keyword>
<reference evidence="11 12" key="1">
    <citation type="journal article" date="1991" name="Int. J. Syst. Bacteriol.">
        <title>Description of the erythromycin-producing bacterium Arthrobacter sp. strain NRRL B-3381 as Aeromicrobium erythreum gen. nov., sp. nov.</title>
        <authorList>
            <person name="Miller E.S."/>
            <person name="Woese C.R."/>
            <person name="Brenner S."/>
        </authorList>
    </citation>
    <scope>NUCLEOTIDE SEQUENCE [LARGE SCALE GENOMIC DNA]</scope>
    <source>
        <strain evidence="11 12">AR18</strain>
    </source>
</reference>
<evidence type="ECO:0000256" key="7">
    <source>
        <dbReference type="ARBA" id="ARBA00022827"/>
    </source>
</evidence>
<dbReference type="EMBL" id="CP011502">
    <property type="protein sequence ID" value="ALX05942.1"/>
    <property type="molecule type" value="Genomic_DNA"/>
</dbReference>
<evidence type="ECO:0000256" key="9">
    <source>
        <dbReference type="ARBA" id="ARBA00031306"/>
    </source>
</evidence>
<evidence type="ECO:0000256" key="10">
    <source>
        <dbReference type="ARBA" id="ARBA00048540"/>
    </source>
</evidence>
<dbReference type="STRING" id="2041.AERYTH_15160"/>
<keyword evidence="12" id="KW-1185">Reference proteome</keyword>
<proteinExistence type="predicted"/>
<dbReference type="Proteomes" id="UP000067689">
    <property type="component" value="Chromosome"/>
</dbReference>
<dbReference type="GO" id="GO:0016740">
    <property type="term" value="F:transferase activity"/>
    <property type="evidence" value="ECO:0007669"/>
    <property type="project" value="UniProtKB-KW"/>
</dbReference>
<evidence type="ECO:0000313" key="11">
    <source>
        <dbReference type="EMBL" id="ALX05942.1"/>
    </source>
</evidence>
<comment type="catalytic activity">
    <reaction evidence="10">
        <text>L-threonyl-[protein] + FAD = FMN-L-threonyl-[protein] + AMP + H(+)</text>
        <dbReference type="Rhea" id="RHEA:36847"/>
        <dbReference type="Rhea" id="RHEA-COMP:11060"/>
        <dbReference type="Rhea" id="RHEA-COMP:11061"/>
        <dbReference type="ChEBI" id="CHEBI:15378"/>
        <dbReference type="ChEBI" id="CHEBI:30013"/>
        <dbReference type="ChEBI" id="CHEBI:57692"/>
        <dbReference type="ChEBI" id="CHEBI:74257"/>
        <dbReference type="ChEBI" id="CHEBI:456215"/>
        <dbReference type="EC" id="2.7.1.180"/>
    </reaction>
</comment>
<evidence type="ECO:0000313" key="12">
    <source>
        <dbReference type="Proteomes" id="UP000067689"/>
    </source>
</evidence>
<dbReference type="PANTHER" id="PTHR30040">
    <property type="entry name" value="THIAMINE BIOSYNTHESIS LIPOPROTEIN APBE"/>
    <property type="match status" value="1"/>
</dbReference>
<evidence type="ECO:0000256" key="6">
    <source>
        <dbReference type="ARBA" id="ARBA00022723"/>
    </source>
</evidence>
<dbReference type="Gene3D" id="3.10.520.10">
    <property type="entry name" value="ApbE-like domains"/>
    <property type="match status" value="1"/>
</dbReference>
<dbReference type="RefSeq" id="WP_067860410.1">
    <property type="nucleotide sequence ID" value="NZ_CP011502.1"/>
</dbReference>
<dbReference type="PATRIC" id="fig|2041.4.peg.3168"/>
<keyword evidence="6" id="KW-0479">Metal-binding</keyword>
<dbReference type="Pfam" id="PF02424">
    <property type="entry name" value="ApbE"/>
    <property type="match status" value="1"/>
</dbReference>
<evidence type="ECO:0000256" key="1">
    <source>
        <dbReference type="ARBA" id="ARBA00001946"/>
    </source>
</evidence>
<dbReference type="AlphaFoldDB" id="A0A0U4CS54"/>
<evidence type="ECO:0000256" key="8">
    <source>
        <dbReference type="ARBA" id="ARBA00022842"/>
    </source>
</evidence>
<dbReference type="OrthoDB" id="3728306at2"/>
<name>A0A0U4CS54_9ACTN</name>
<evidence type="ECO:0000256" key="2">
    <source>
        <dbReference type="ARBA" id="ARBA00011955"/>
    </source>
</evidence>
<sequence>MSAVRRWDAWSCTVSVTVEAGSPDRAERVVRDLMADVDAAVSRFRDDAELVRVARHGGRLVPASALTVELVQVALQAARATDGAVDPTLGADLAALGYDADLDVVRAAPRGRAAGTRTGLGQLEALHRPSWPLRRDWRSVRVDPELRLVGVPAGVGLDLGAVAKAWTADEAARRVHALDGHAVLVEIGGDLALAGRPSRPWQVDVAERRGGAGTRVAVTRGGLATSSTRERRWTTTDGVPAHHLLDPRTGRPADSSWRTVAVWAPSAVLANTLSTAAVVRGPEALPWLQRDDVAARVVTVAGAVEHVGGWPPETEVAA</sequence>
<dbReference type="GO" id="GO:0046872">
    <property type="term" value="F:metal ion binding"/>
    <property type="evidence" value="ECO:0007669"/>
    <property type="project" value="UniProtKB-KW"/>
</dbReference>